<evidence type="ECO:0000256" key="5">
    <source>
        <dbReference type="SAM" id="MobiDB-lite"/>
    </source>
</evidence>
<dbReference type="OrthoDB" id="194358at2759"/>
<keyword evidence="1" id="KW-0677">Repeat</keyword>
<dbReference type="InterPro" id="IPR002110">
    <property type="entry name" value="Ankyrin_rpt"/>
</dbReference>
<keyword evidence="4" id="KW-0175">Coiled coil</keyword>
<keyword evidence="7" id="KW-1185">Reference proteome</keyword>
<feature type="repeat" description="ANK" evidence="3">
    <location>
        <begin position="547"/>
        <end position="579"/>
    </location>
</feature>
<evidence type="ECO:0000256" key="2">
    <source>
        <dbReference type="ARBA" id="ARBA00023043"/>
    </source>
</evidence>
<dbReference type="GO" id="GO:0004842">
    <property type="term" value="F:ubiquitin-protein transferase activity"/>
    <property type="evidence" value="ECO:0007669"/>
    <property type="project" value="TreeGrafter"/>
</dbReference>
<organism evidence="6 7">
    <name type="scientific">Lobosporangium transversale</name>
    <dbReference type="NCBI Taxonomy" id="64571"/>
    <lineage>
        <taxon>Eukaryota</taxon>
        <taxon>Fungi</taxon>
        <taxon>Fungi incertae sedis</taxon>
        <taxon>Mucoromycota</taxon>
        <taxon>Mortierellomycotina</taxon>
        <taxon>Mortierellomycetes</taxon>
        <taxon>Mortierellales</taxon>
        <taxon>Mortierellaceae</taxon>
        <taxon>Lobosporangium</taxon>
    </lineage>
</organism>
<name>A0A1Y2GX53_9FUNG</name>
<evidence type="ECO:0000256" key="4">
    <source>
        <dbReference type="SAM" id="Coils"/>
    </source>
</evidence>
<dbReference type="AlphaFoldDB" id="A0A1Y2GX53"/>
<evidence type="ECO:0000313" key="6">
    <source>
        <dbReference type="EMBL" id="ORZ26880.1"/>
    </source>
</evidence>
<dbReference type="InterPro" id="IPR036770">
    <property type="entry name" value="Ankyrin_rpt-contain_sf"/>
</dbReference>
<feature type="compositionally biased region" description="Polar residues" evidence="5">
    <location>
        <begin position="104"/>
        <end position="118"/>
    </location>
</feature>
<feature type="repeat" description="ANK" evidence="3">
    <location>
        <begin position="487"/>
        <end position="519"/>
    </location>
</feature>
<evidence type="ECO:0000256" key="3">
    <source>
        <dbReference type="PROSITE-ProRule" id="PRU00023"/>
    </source>
</evidence>
<dbReference type="SUPFAM" id="SSF48403">
    <property type="entry name" value="Ankyrin repeat"/>
    <property type="match status" value="1"/>
</dbReference>
<dbReference type="Pfam" id="PF00023">
    <property type="entry name" value="Ank"/>
    <property type="match status" value="2"/>
</dbReference>
<dbReference type="PANTHER" id="PTHR24171">
    <property type="entry name" value="ANKYRIN REPEAT DOMAIN-CONTAINING PROTEIN 39-RELATED"/>
    <property type="match status" value="1"/>
</dbReference>
<feature type="repeat" description="ANK" evidence="3">
    <location>
        <begin position="517"/>
        <end position="543"/>
    </location>
</feature>
<proteinExistence type="predicted"/>
<dbReference type="InParanoid" id="A0A1Y2GX53"/>
<feature type="region of interest" description="Disordered" evidence="5">
    <location>
        <begin position="1"/>
        <end position="23"/>
    </location>
</feature>
<dbReference type="Gene3D" id="1.25.40.20">
    <property type="entry name" value="Ankyrin repeat-containing domain"/>
    <property type="match status" value="3"/>
</dbReference>
<dbReference type="Pfam" id="PF12796">
    <property type="entry name" value="Ank_2"/>
    <property type="match status" value="1"/>
</dbReference>
<feature type="compositionally biased region" description="Low complexity" evidence="5">
    <location>
        <begin position="120"/>
        <end position="148"/>
    </location>
</feature>
<comment type="caution">
    <text evidence="6">The sequence shown here is derived from an EMBL/GenBank/DDBJ whole genome shotgun (WGS) entry which is preliminary data.</text>
</comment>
<protein>
    <submittedName>
        <fullName evidence="6">Uncharacterized protein</fullName>
    </submittedName>
</protein>
<dbReference type="RefSeq" id="XP_021884627.1">
    <property type="nucleotide sequence ID" value="XM_022023005.1"/>
</dbReference>
<dbReference type="GeneID" id="33564849"/>
<evidence type="ECO:0000256" key="1">
    <source>
        <dbReference type="ARBA" id="ARBA00022737"/>
    </source>
</evidence>
<dbReference type="GO" id="GO:0085020">
    <property type="term" value="P:protein K6-linked ubiquitination"/>
    <property type="evidence" value="ECO:0007669"/>
    <property type="project" value="TreeGrafter"/>
</dbReference>
<dbReference type="PANTHER" id="PTHR24171:SF11">
    <property type="entry name" value="26S PROTEASOME NON-ATPASE REGULATORY SUBUNIT 10"/>
    <property type="match status" value="1"/>
</dbReference>
<dbReference type="SMART" id="SM00248">
    <property type="entry name" value="ANK"/>
    <property type="match status" value="6"/>
</dbReference>
<sequence length="746" mass="81162">MSSNSENRPYLRQTQSQVQSRNITVATTGLPLTGLRSMRRLSEGSIPAIPSFDGHSKEQPTSIPINTLLATTAATISTSATQTVTTVSSWPFATGTVSDSSCCLHSPTVSNSSSQRSEGPSPASTPASSTPSSPCSAPISPASSCSPSPTAASFKSSLHYQKEKKEPHCTYSISFEPLPPTKEIADRAQTVAEMVNGTDFDQTTTTTPRQMGAVSTTTLTTTALKSQPTELLDLPTEILQEILCRLVAPKNFVRSCRQIYNLSRSPSLRAKYLWLLHGPDQVLSRKTVELHKLTRSILDSPVVLLLIAMGAVYRDPEEFIFRWACSKGHVDVVCHLLENSEPGIDLRFRSDWFLREAAKNGCRDVVAILLQQPDYIPSESGLNKAFEAAYEQSHCSTVKALLDFAEARGAIVQQLEIEQRTAVSGPGTFPVSIFQSSIPSTRRARRVMAGGLFIQKDADKALRYAVRGNDVEMVKLLMEYEADVHAFNEEAILVAAQKGHVEILKLLIQAGANIETKNGAPLRQAAEAGHAEAVKVLCESGADTMLGGCSALRTATSQGYDNIIAILLDHGADVNIHEGTPLQLACQHGHEAAVRVLLQYGANHRLDDGAAYKMALDANHEGIKALLVQAEKTMRAKERELERMIQQQQQQEGGMMTQQQLQPLSIPPDSRVYTGNYGNFSPIPGISSSSMSSVPSAENARRHKRYYSQISNPLSVADLFRSGSVCGLVALDDEIRSRQRSESNRL</sequence>
<dbReference type="EMBL" id="MCFF01000005">
    <property type="protein sequence ID" value="ORZ26880.1"/>
    <property type="molecule type" value="Genomic_DNA"/>
</dbReference>
<reference evidence="6 7" key="1">
    <citation type="submission" date="2016-07" db="EMBL/GenBank/DDBJ databases">
        <title>Pervasive Adenine N6-methylation of Active Genes in Fungi.</title>
        <authorList>
            <consortium name="DOE Joint Genome Institute"/>
            <person name="Mondo S.J."/>
            <person name="Dannebaum R.O."/>
            <person name="Kuo R.C."/>
            <person name="Labutti K."/>
            <person name="Haridas S."/>
            <person name="Kuo A."/>
            <person name="Salamov A."/>
            <person name="Ahrendt S.R."/>
            <person name="Lipzen A."/>
            <person name="Sullivan W."/>
            <person name="Andreopoulos W.B."/>
            <person name="Clum A."/>
            <person name="Lindquist E."/>
            <person name="Daum C."/>
            <person name="Ramamoorthy G.K."/>
            <person name="Gryganskyi A."/>
            <person name="Culley D."/>
            <person name="Magnuson J.K."/>
            <person name="James T.Y."/>
            <person name="O'Malley M.A."/>
            <person name="Stajich J.E."/>
            <person name="Spatafora J.W."/>
            <person name="Visel A."/>
            <person name="Grigoriev I.V."/>
        </authorList>
    </citation>
    <scope>NUCLEOTIDE SEQUENCE [LARGE SCALE GENOMIC DNA]</scope>
    <source>
        <strain evidence="6 7">NRRL 3116</strain>
    </source>
</reference>
<feature type="region of interest" description="Disordered" evidence="5">
    <location>
        <begin position="104"/>
        <end position="148"/>
    </location>
</feature>
<feature type="repeat" description="ANK" evidence="3">
    <location>
        <begin position="577"/>
        <end position="609"/>
    </location>
</feature>
<gene>
    <name evidence="6" type="ORF">BCR41DRAFT_347007</name>
</gene>
<dbReference type="PROSITE" id="PS50088">
    <property type="entry name" value="ANK_REPEAT"/>
    <property type="match status" value="5"/>
</dbReference>
<evidence type="ECO:0000313" key="7">
    <source>
        <dbReference type="Proteomes" id="UP000193648"/>
    </source>
</evidence>
<keyword evidence="2 3" id="KW-0040">ANK repeat</keyword>
<feature type="coiled-coil region" evidence="4">
    <location>
        <begin position="620"/>
        <end position="651"/>
    </location>
</feature>
<dbReference type="Proteomes" id="UP000193648">
    <property type="component" value="Unassembled WGS sequence"/>
</dbReference>
<feature type="repeat" description="ANK" evidence="3">
    <location>
        <begin position="457"/>
        <end position="489"/>
    </location>
</feature>
<accession>A0A1Y2GX53</accession>
<dbReference type="PROSITE" id="PS50297">
    <property type="entry name" value="ANK_REP_REGION"/>
    <property type="match status" value="4"/>
</dbReference>
<dbReference type="STRING" id="64571.A0A1Y2GX53"/>